<comment type="caution">
    <text evidence="3">The sequence shown here is derived from an EMBL/GenBank/DDBJ whole genome shotgun (WGS) entry which is preliminary data.</text>
</comment>
<sequence>MSGSVSPVRRHRANPLSKLAHASDSNHSLNSSGSHASLDTITSEREMTTPTPPPPHTLTGRSQAGGAGTGTGTGGGTIPSRGRTGARLAQPPGATGPGTSKYMHTLNLAPPITTGMGTGAAAGGVPTSSARTTAASTLLARSRSNSRHRQASTESTGSMDRGLDSNNPHSSTDAISAPPGVGPNRISQLAPTLADRARVARLELAELQSDASAAMKELEAAEAMRKEAEAARMQSERDVESVQRRIEVALKKRDELEELLEGLRAENDELEQQLAVSGGFLNRYAGFVEGRRWGRQQHQTRARMGQGVERRAVGGAGQAAGV</sequence>
<evidence type="ECO:0000313" key="4">
    <source>
        <dbReference type="Proteomes" id="UP000193411"/>
    </source>
</evidence>
<feature type="compositionally biased region" description="Low complexity" evidence="2">
    <location>
        <begin position="22"/>
        <end position="39"/>
    </location>
</feature>
<dbReference type="Proteomes" id="UP000193411">
    <property type="component" value="Unassembled WGS sequence"/>
</dbReference>
<keyword evidence="4" id="KW-1185">Reference proteome</keyword>
<accession>A0A1Y2H9B5</accession>
<evidence type="ECO:0000256" key="1">
    <source>
        <dbReference type="SAM" id="Coils"/>
    </source>
</evidence>
<proteinExistence type="predicted"/>
<feature type="compositionally biased region" description="Polar residues" evidence="2">
    <location>
        <begin position="152"/>
        <end position="174"/>
    </location>
</feature>
<feature type="coiled-coil region" evidence="1">
    <location>
        <begin position="197"/>
        <end position="276"/>
    </location>
</feature>
<feature type="compositionally biased region" description="Low complexity" evidence="2">
    <location>
        <begin position="123"/>
        <end position="143"/>
    </location>
</feature>
<name>A0A1Y2H9B5_9FUNG</name>
<feature type="region of interest" description="Disordered" evidence="2">
    <location>
        <begin position="1"/>
        <end position="185"/>
    </location>
</feature>
<organism evidence="3 4">
    <name type="scientific">Catenaria anguillulae PL171</name>
    <dbReference type="NCBI Taxonomy" id="765915"/>
    <lineage>
        <taxon>Eukaryota</taxon>
        <taxon>Fungi</taxon>
        <taxon>Fungi incertae sedis</taxon>
        <taxon>Blastocladiomycota</taxon>
        <taxon>Blastocladiomycetes</taxon>
        <taxon>Blastocladiales</taxon>
        <taxon>Catenariaceae</taxon>
        <taxon>Catenaria</taxon>
    </lineage>
</organism>
<dbReference type="EMBL" id="MCFL01000065">
    <property type="protein sequence ID" value="ORZ31170.1"/>
    <property type="molecule type" value="Genomic_DNA"/>
</dbReference>
<evidence type="ECO:0000313" key="3">
    <source>
        <dbReference type="EMBL" id="ORZ31170.1"/>
    </source>
</evidence>
<evidence type="ECO:0000256" key="2">
    <source>
        <dbReference type="SAM" id="MobiDB-lite"/>
    </source>
</evidence>
<keyword evidence="1" id="KW-0175">Coiled coil</keyword>
<feature type="region of interest" description="Disordered" evidence="2">
    <location>
        <begin position="296"/>
        <end position="322"/>
    </location>
</feature>
<reference evidence="3 4" key="1">
    <citation type="submission" date="2016-07" db="EMBL/GenBank/DDBJ databases">
        <title>Pervasive Adenine N6-methylation of Active Genes in Fungi.</title>
        <authorList>
            <consortium name="DOE Joint Genome Institute"/>
            <person name="Mondo S.J."/>
            <person name="Dannebaum R.O."/>
            <person name="Kuo R.C."/>
            <person name="Labutti K."/>
            <person name="Haridas S."/>
            <person name="Kuo A."/>
            <person name="Salamov A."/>
            <person name="Ahrendt S.R."/>
            <person name="Lipzen A."/>
            <person name="Sullivan W."/>
            <person name="Andreopoulos W.B."/>
            <person name="Clum A."/>
            <person name="Lindquist E."/>
            <person name="Daum C."/>
            <person name="Ramamoorthy G.K."/>
            <person name="Gryganskyi A."/>
            <person name="Culley D."/>
            <person name="Magnuson J.K."/>
            <person name="James T.Y."/>
            <person name="O'Malley M.A."/>
            <person name="Stajich J.E."/>
            <person name="Spatafora J.W."/>
            <person name="Visel A."/>
            <person name="Grigoriev I.V."/>
        </authorList>
    </citation>
    <scope>NUCLEOTIDE SEQUENCE [LARGE SCALE GENOMIC DNA]</scope>
    <source>
        <strain evidence="3 4">PL171</strain>
    </source>
</reference>
<dbReference type="AlphaFoldDB" id="A0A1Y2H9B5"/>
<gene>
    <name evidence="3" type="ORF">BCR44DRAFT_36402</name>
</gene>
<feature type="compositionally biased region" description="Gly residues" evidence="2">
    <location>
        <begin position="63"/>
        <end position="77"/>
    </location>
</feature>
<protein>
    <submittedName>
        <fullName evidence="3">Uncharacterized protein</fullName>
    </submittedName>
</protein>